<comment type="caution">
    <text evidence="2">The sequence shown here is derived from an EMBL/GenBank/DDBJ whole genome shotgun (WGS) entry which is preliminary data.</text>
</comment>
<sequence>MKFLKNLLGASNDDALIYDTGVDMGQITPRWPIIRCRGDQAHQIIAKEAQNRDHTPIVLGSIRAVEMMYDGTPRDVADIEARAAKFSFDAYMTQARFEWAQTDRPKRGPFDPVLSQSDAITLALWDVARQEPYQTVHIGLFPTSDATQVSAHLDCGGWNAFPQAEVHMGLMRRWRDRYGARIVGHSHDTITMHVLRPPATQEDAMALAEEHYAYCPDIIDQGFGTLDGLAAVLINAPTWQFWWD</sequence>
<evidence type="ECO:0000313" key="3">
    <source>
        <dbReference type="Proteomes" id="UP000194664"/>
    </source>
</evidence>
<organism evidence="2 3">
    <name type="scientific">Marivivens niveibacter</name>
    <dbReference type="NCBI Taxonomy" id="1930667"/>
    <lineage>
        <taxon>Bacteria</taxon>
        <taxon>Pseudomonadati</taxon>
        <taxon>Pseudomonadota</taxon>
        <taxon>Alphaproteobacteria</taxon>
        <taxon>Rhodobacterales</taxon>
        <taxon>Paracoccaceae</taxon>
        <taxon>Marivivens group</taxon>
        <taxon>Marivivens</taxon>
    </lineage>
</organism>
<dbReference type="EMBL" id="MSPP01000002">
    <property type="protein sequence ID" value="OUD09608.1"/>
    <property type="molecule type" value="Genomic_DNA"/>
</dbReference>
<reference evidence="2 3" key="1">
    <citation type="submission" date="2016-12" db="EMBL/GenBank/DDBJ databases">
        <title>The draft genome sequence of HSLHS2.</title>
        <authorList>
            <person name="Hu D."/>
            <person name="Wang L."/>
            <person name="Shao Z."/>
        </authorList>
    </citation>
    <scope>NUCLEOTIDE SEQUENCE [LARGE SCALE GENOMIC DNA]</scope>
    <source>
        <strain evidence="2">MCCC 1A06712</strain>
    </source>
</reference>
<feature type="domain" description="DUF4253" evidence="1">
    <location>
        <begin position="138"/>
        <end position="244"/>
    </location>
</feature>
<dbReference type="InterPro" id="IPR025349">
    <property type="entry name" value="DUF4253"/>
</dbReference>
<dbReference type="Pfam" id="PF14062">
    <property type="entry name" value="DUF4253"/>
    <property type="match status" value="1"/>
</dbReference>
<accession>A0A251WZP8</accession>
<dbReference type="OrthoDB" id="7839592at2"/>
<evidence type="ECO:0000313" key="2">
    <source>
        <dbReference type="EMBL" id="OUD09608.1"/>
    </source>
</evidence>
<dbReference type="RefSeq" id="WP_133064502.1">
    <property type="nucleotide sequence ID" value="NZ_MSPP01000002.1"/>
</dbReference>
<keyword evidence="3" id="KW-1185">Reference proteome</keyword>
<gene>
    <name evidence="2" type="ORF">BVC71_07135</name>
</gene>
<dbReference type="AlphaFoldDB" id="A0A251WZP8"/>
<protein>
    <recommendedName>
        <fullName evidence="1">DUF4253 domain-containing protein</fullName>
    </recommendedName>
</protein>
<evidence type="ECO:0000259" key="1">
    <source>
        <dbReference type="Pfam" id="PF14062"/>
    </source>
</evidence>
<name>A0A251WZP8_9RHOB</name>
<proteinExistence type="predicted"/>
<dbReference type="Proteomes" id="UP000194664">
    <property type="component" value="Unassembled WGS sequence"/>
</dbReference>